<evidence type="ECO:0000313" key="6">
    <source>
        <dbReference type="EMBL" id="PNF29476.1"/>
    </source>
</evidence>
<dbReference type="GO" id="GO:0050660">
    <property type="term" value="F:flavin adenine dinucleotide binding"/>
    <property type="evidence" value="ECO:0007669"/>
    <property type="project" value="InterPro"/>
</dbReference>
<feature type="compositionally biased region" description="Polar residues" evidence="3">
    <location>
        <begin position="716"/>
        <end position="729"/>
    </location>
</feature>
<dbReference type="PANTHER" id="PTHR11552:SF217">
    <property type="entry name" value="GLUCOSE DEHYDROGENASE [FAD, QUINONE]"/>
    <property type="match status" value="1"/>
</dbReference>
<dbReference type="EMBL" id="NEVH01013243">
    <property type="protein sequence ID" value="PNF29476.1"/>
    <property type="molecule type" value="Genomic_DNA"/>
</dbReference>
<dbReference type="Pfam" id="PF05199">
    <property type="entry name" value="GMC_oxred_C"/>
    <property type="match status" value="1"/>
</dbReference>
<evidence type="ECO:0000256" key="2">
    <source>
        <dbReference type="RuleBase" id="RU003968"/>
    </source>
</evidence>
<dbReference type="InParanoid" id="A0A2J7QLL4"/>
<evidence type="ECO:0000259" key="5">
    <source>
        <dbReference type="PROSITE" id="PS00624"/>
    </source>
</evidence>
<dbReference type="PANTHER" id="PTHR11552">
    <property type="entry name" value="GLUCOSE-METHANOL-CHOLINE GMC OXIDOREDUCTASE"/>
    <property type="match status" value="1"/>
</dbReference>
<gene>
    <name evidence="6" type="primary">Gld_23</name>
    <name evidence="6" type="ORF">B7P43_G04560</name>
</gene>
<feature type="domain" description="Glucose-methanol-choline oxidoreductase N-terminal" evidence="5">
    <location>
        <begin position="319"/>
        <end position="333"/>
    </location>
</feature>
<dbReference type="InterPro" id="IPR007867">
    <property type="entry name" value="GMC_OxRtase_C"/>
</dbReference>
<proteinExistence type="inferred from homology"/>
<dbReference type="InterPro" id="IPR000172">
    <property type="entry name" value="GMC_OxRdtase_N"/>
</dbReference>
<dbReference type="SUPFAM" id="SSF51905">
    <property type="entry name" value="FAD/NAD(P)-binding domain"/>
    <property type="match status" value="1"/>
</dbReference>
<dbReference type="Gene3D" id="3.50.50.60">
    <property type="entry name" value="FAD/NAD(P)-binding domain"/>
    <property type="match status" value="1"/>
</dbReference>
<comment type="similarity">
    <text evidence="1 2">Belongs to the GMC oxidoreductase family.</text>
</comment>
<evidence type="ECO:0000256" key="1">
    <source>
        <dbReference type="ARBA" id="ARBA00010790"/>
    </source>
</evidence>
<accession>A0A2J7QLL4</accession>
<name>A0A2J7QLL4_9NEOP</name>
<dbReference type="Proteomes" id="UP000235965">
    <property type="component" value="Unassembled WGS sequence"/>
</dbReference>
<dbReference type="GO" id="GO:0016614">
    <property type="term" value="F:oxidoreductase activity, acting on CH-OH group of donors"/>
    <property type="evidence" value="ECO:0007669"/>
    <property type="project" value="InterPro"/>
</dbReference>
<evidence type="ECO:0000313" key="7">
    <source>
        <dbReference type="Proteomes" id="UP000235965"/>
    </source>
</evidence>
<protein>
    <submittedName>
        <fullName evidence="6">Glucose dehydrogenase [FAD, quinone]</fullName>
    </submittedName>
</protein>
<sequence length="814" mass="88597">MSALQAGCNCTAPFIGPSLTNTCGAGAFVVFMGMLDMFLRKQCDLADPCGRVTDRERVDFTGYDFIVVGGGSGGAVVASRLSEIPEWKVLLLEAGGDEPPGSQVPSMLLNYHGSDLDWKYKTEPEAVACLGNPQQRCDWIRGKVLGGSSVLNGMMYIRGHARDYNAWAEAGNTGWSYQEVLPYFIKSEDNRQVAEMDRGFHGVGGLLSVDQFPHRPPLAEALLEAGQELGYPSDVDLNGRSYTGFVIAQTTSRNGSRMSTARAFLRPARGRPNLHVILNATVTKILMNPRTKTAEGVEFVRNGNKQTVRASKEVILAAGAINSPQLLLLSGIGPKQDLSRVGVPLVHDLRGVGQNLHNHVAVFINFVLNENATVDLDWAAAMDYMLHRRGPLASTGLSQVTAKLNSKYADASGDNPDVQLFFGGYLANCAKTGVIGEPEDLDNPAYKRRISVSPVVLHPKSRGYLTLKTSDPLDPPLMYANYFSDPADMATLLDAINMTLKLGNTRVLKERFGFELDKTPIPSCIQKYPFGSDGYWECYARTATGPENHQVGSCRMGPSSDPMAVVDPELRVYGVKNLRIMDASIIPMVVSGNTNAPVIMIAEKGSDLVKRSWLPNDIGNRFGFGNEDQKANSSTFGHTANKPSHPGGHKNGVYPNWGGFGANHRHGSYGTNQGHMSSGHGGIQGYASGRGYYSTQGFPSIGNYDSSQMHTDYQQQAHSNTAHSTNSVNGDARYPNAGRDGYNTMPYKRDYSTDLPLRTSERCRHQSGGNYNKSGCNYNSGGNVFDFKYSTTPSPPTQTGNNLNGYHQNYWNVK</sequence>
<dbReference type="SUPFAM" id="SSF54373">
    <property type="entry name" value="FAD-linked reductases, C-terminal domain"/>
    <property type="match status" value="1"/>
</dbReference>
<dbReference type="PROSITE" id="PS00623">
    <property type="entry name" value="GMC_OXRED_1"/>
    <property type="match status" value="1"/>
</dbReference>
<evidence type="ECO:0000259" key="4">
    <source>
        <dbReference type="PROSITE" id="PS00623"/>
    </source>
</evidence>
<keyword evidence="2" id="KW-0274">FAD</keyword>
<dbReference type="Pfam" id="PF00732">
    <property type="entry name" value="GMC_oxred_N"/>
    <property type="match status" value="1"/>
</dbReference>
<dbReference type="PROSITE" id="PS00624">
    <property type="entry name" value="GMC_OXRED_2"/>
    <property type="match status" value="1"/>
</dbReference>
<keyword evidence="2" id="KW-0285">Flavoprotein</keyword>
<evidence type="ECO:0000256" key="3">
    <source>
        <dbReference type="SAM" id="MobiDB-lite"/>
    </source>
</evidence>
<feature type="region of interest" description="Disordered" evidence="3">
    <location>
        <begin position="716"/>
        <end position="748"/>
    </location>
</feature>
<keyword evidence="7" id="KW-1185">Reference proteome</keyword>
<dbReference type="STRING" id="105785.A0A2J7QLL4"/>
<dbReference type="AlphaFoldDB" id="A0A2J7QLL4"/>
<organism evidence="6 7">
    <name type="scientific">Cryptotermes secundus</name>
    <dbReference type="NCBI Taxonomy" id="105785"/>
    <lineage>
        <taxon>Eukaryota</taxon>
        <taxon>Metazoa</taxon>
        <taxon>Ecdysozoa</taxon>
        <taxon>Arthropoda</taxon>
        <taxon>Hexapoda</taxon>
        <taxon>Insecta</taxon>
        <taxon>Pterygota</taxon>
        <taxon>Neoptera</taxon>
        <taxon>Polyneoptera</taxon>
        <taxon>Dictyoptera</taxon>
        <taxon>Blattodea</taxon>
        <taxon>Blattoidea</taxon>
        <taxon>Termitoidae</taxon>
        <taxon>Kalotermitidae</taxon>
        <taxon>Cryptotermitinae</taxon>
        <taxon>Cryptotermes</taxon>
    </lineage>
</organism>
<comment type="caution">
    <text evidence="6">The sequence shown here is derived from an EMBL/GenBank/DDBJ whole genome shotgun (WGS) entry which is preliminary data.</text>
</comment>
<dbReference type="InterPro" id="IPR012132">
    <property type="entry name" value="GMC_OxRdtase"/>
</dbReference>
<feature type="domain" description="Glucose-methanol-choline oxidoreductase N-terminal" evidence="4">
    <location>
        <begin position="142"/>
        <end position="165"/>
    </location>
</feature>
<dbReference type="OrthoDB" id="269227at2759"/>
<dbReference type="InterPro" id="IPR036188">
    <property type="entry name" value="FAD/NAD-bd_sf"/>
</dbReference>
<dbReference type="Gene3D" id="3.30.560.10">
    <property type="entry name" value="Glucose Oxidase, domain 3"/>
    <property type="match status" value="1"/>
</dbReference>
<reference evidence="6 7" key="1">
    <citation type="submission" date="2017-12" db="EMBL/GenBank/DDBJ databases">
        <title>Hemimetabolous genomes reveal molecular basis of termite eusociality.</title>
        <authorList>
            <person name="Harrison M.C."/>
            <person name="Jongepier E."/>
            <person name="Robertson H.M."/>
            <person name="Arning N."/>
            <person name="Bitard-Feildel T."/>
            <person name="Chao H."/>
            <person name="Childers C.P."/>
            <person name="Dinh H."/>
            <person name="Doddapaneni H."/>
            <person name="Dugan S."/>
            <person name="Gowin J."/>
            <person name="Greiner C."/>
            <person name="Han Y."/>
            <person name="Hu H."/>
            <person name="Hughes D.S.T."/>
            <person name="Huylmans A.-K."/>
            <person name="Kemena C."/>
            <person name="Kremer L.P.M."/>
            <person name="Lee S.L."/>
            <person name="Lopez-Ezquerra A."/>
            <person name="Mallet L."/>
            <person name="Monroy-Kuhn J.M."/>
            <person name="Moser A."/>
            <person name="Murali S.C."/>
            <person name="Muzny D.M."/>
            <person name="Otani S."/>
            <person name="Piulachs M.-D."/>
            <person name="Poelchau M."/>
            <person name="Qu J."/>
            <person name="Schaub F."/>
            <person name="Wada-Katsumata A."/>
            <person name="Worley K.C."/>
            <person name="Xie Q."/>
            <person name="Ylla G."/>
            <person name="Poulsen M."/>
            <person name="Gibbs R.A."/>
            <person name="Schal C."/>
            <person name="Richards S."/>
            <person name="Belles X."/>
            <person name="Korb J."/>
            <person name="Bornberg-Bauer E."/>
        </authorList>
    </citation>
    <scope>NUCLEOTIDE SEQUENCE [LARGE SCALE GENOMIC DNA]</scope>
    <source>
        <tissue evidence="6">Whole body</tissue>
    </source>
</reference>